<comment type="caution">
    <text evidence="1">The sequence shown here is derived from an EMBL/GenBank/DDBJ whole genome shotgun (WGS) entry which is preliminary data.</text>
</comment>
<name>A0AAU9S4D0_THLAR</name>
<organism evidence="1 2">
    <name type="scientific">Thlaspi arvense</name>
    <name type="common">Field penny-cress</name>
    <dbReference type="NCBI Taxonomy" id="13288"/>
    <lineage>
        <taxon>Eukaryota</taxon>
        <taxon>Viridiplantae</taxon>
        <taxon>Streptophyta</taxon>
        <taxon>Embryophyta</taxon>
        <taxon>Tracheophyta</taxon>
        <taxon>Spermatophyta</taxon>
        <taxon>Magnoliopsida</taxon>
        <taxon>eudicotyledons</taxon>
        <taxon>Gunneridae</taxon>
        <taxon>Pentapetalae</taxon>
        <taxon>rosids</taxon>
        <taxon>malvids</taxon>
        <taxon>Brassicales</taxon>
        <taxon>Brassicaceae</taxon>
        <taxon>Thlaspideae</taxon>
        <taxon>Thlaspi</taxon>
    </lineage>
</organism>
<protein>
    <submittedName>
        <fullName evidence="1">Uncharacterized protein</fullName>
    </submittedName>
</protein>
<sequence>MALISISSTDPGSFNNSVTEQQLMKVQRGINNRKLKYWKEGSRCMEQVFKCYGAWGLDIEMK</sequence>
<accession>A0AAU9S4D0</accession>
<dbReference type="Proteomes" id="UP000836841">
    <property type="component" value="Unassembled WGS sequence"/>
</dbReference>
<dbReference type="AlphaFoldDB" id="A0AAU9S4D0"/>
<proteinExistence type="predicted"/>
<evidence type="ECO:0000313" key="2">
    <source>
        <dbReference type="Proteomes" id="UP000836841"/>
    </source>
</evidence>
<reference evidence="1 2" key="1">
    <citation type="submission" date="2022-03" db="EMBL/GenBank/DDBJ databases">
        <authorList>
            <person name="Nunn A."/>
            <person name="Chopra R."/>
            <person name="Nunn A."/>
            <person name="Contreras Garrido A."/>
        </authorList>
    </citation>
    <scope>NUCLEOTIDE SEQUENCE [LARGE SCALE GENOMIC DNA]</scope>
</reference>
<dbReference type="EMBL" id="CAJVSB020000676">
    <property type="protein sequence ID" value="CAH2057489.1"/>
    <property type="molecule type" value="Genomic_DNA"/>
</dbReference>
<evidence type="ECO:0000313" key="1">
    <source>
        <dbReference type="EMBL" id="CAH2057489.1"/>
    </source>
</evidence>
<keyword evidence="2" id="KW-1185">Reference proteome</keyword>
<gene>
    <name evidence="1" type="ORF">TAV2_LOCUS12183</name>
</gene>